<evidence type="ECO:0000313" key="9">
    <source>
        <dbReference type="EMBL" id="MST51271.1"/>
    </source>
</evidence>
<dbReference type="GO" id="GO:0006508">
    <property type="term" value="P:proteolysis"/>
    <property type="evidence" value="ECO:0007669"/>
    <property type="project" value="UniProtKB-KW"/>
</dbReference>
<evidence type="ECO:0000256" key="5">
    <source>
        <dbReference type="ARBA" id="ARBA00022825"/>
    </source>
</evidence>
<dbReference type="CDD" id="cd07025">
    <property type="entry name" value="Peptidase_S66"/>
    <property type="match status" value="1"/>
</dbReference>
<sequence>MKYPNKLNPGDTVGIICPSSPISEERLAQCAAVMEKLGYHVIASDNNTTNIGGYLADSGEARARELHKMFENPEIRAIFCIRGGDGGNRVMEYLDAELIRRNPKIFVGYSDITNFHAFLTQKCGMVTFHGPMVSSNIVDDFDPETSASLFQAINADLDYDFSNPAGYDIKVLQPGKARGMLTGGNLAVMMAGIGTPYEIDVKDRILFIEEVHESMAHIDRMLFHLRNSGKLEAANGIILGQFTNCENEDVPEYGVLEIMREALDGIDTPVLYNIQTGHGNPMMTIPFGAECSFDTETKKIHFSVERE</sequence>
<evidence type="ECO:0000256" key="6">
    <source>
        <dbReference type="PIRSR" id="PIRSR028757-1"/>
    </source>
</evidence>
<dbReference type="InterPro" id="IPR003507">
    <property type="entry name" value="S66_fam"/>
</dbReference>
<dbReference type="Gene3D" id="3.50.30.60">
    <property type="entry name" value="LD-carboxypeptidase A C-terminal domain-like"/>
    <property type="match status" value="1"/>
</dbReference>
<dbReference type="InterPro" id="IPR040921">
    <property type="entry name" value="Peptidase_S66C"/>
</dbReference>
<dbReference type="PANTHER" id="PTHR30237">
    <property type="entry name" value="MURAMOYLTETRAPEPTIDE CARBOXYPEPTIDASE"/>
    <property type="match status" value="1"/>
</dbReference>
<name>A0A6L5Y443_9FIRM</name>
<feature type="domain" description="LD-carboxypeptidase N-terminal" evidence="7">
    <location>
        <begin position="13"/>
        <end position="130"/>
    </location>
</feature>
<feature type="active site" description="Charge relay system" evidence="6">
    <location>
        <position position="278"/>
    </location>
</feature>
<evidence type="ECO:0000256" key="1">
    <source>
        <dbReference type="ARBA" id="ARBA00010233"/>
    </source>
</evidence>
<evidence type="ECO:0000259" key="8">
    <source>
        <dbReference type="Pfam" id="PF17676"/>
    </source>
</evidence>
<dbReference type="PANTHER" id="PTHR30237:SF2">
    <property type="entry name" value="MUREIN TETRAPEPTIDE CARBOXYPEPTIDASE"/>
    <property type="match status" value="1"/>
</dbReference>
<keyword evidence="5" id="KW-0720">Serine protease</keyword>
<dbReference type="InterPro" id="IPR040449">
    <property type="entry name" value="Peptidase_S66_N"/>
</dbReference>
<dbReference type="Gene3D" id="3.40.50.10740">
    <property type="entry name" value="Class I glutamine amidotransferase-like"/>
    <property type="match status" value="1"/>
</dbReference>
<evidence type="ECO:0000256" key="2">
    <source>
        <dbReference type="ARBA" id="ARBA00022645"/>
    </source>
</evidence>
<dbReference type="GO" id="GO:0004180">
    <property type="term" value="F:carboxypeptidase activity"/>
    <property type="evidence" value="ECO:0007669"/>
    <property type="project" value="UniProtKB-KW"/>
</dbReference>
<evidence type="ECO:0000313" key="10">
    <source>
        <dbReference type="Proteomes" id="UP000474676"/>
    </source>
</evidence>
<accession>A0A6L5Y443</accession>
<dbReference type="EMBL" id="VUMZ01000002">
    <property type="protein sequence ID" value="MST51271.1"/>
    <property type="molecule type" value="Genomic_DNA"/>
</dbReference>
<proteinExistence type="inferred from homology"/>
<keyword evidence="2 9" id="KW-0121">Carboxypeptidase</keyword>
<evidence type="ECO:0000256" key="3">
    <source>
        <dbReference type="ARBA" id="ARBA00022670"/>
    </source>
</evidence>
<dbReference type="SUPFAM" id="SSF141986">
    <property type="entry name" value="LD-carboxypeptidase A C-terminal domain-like"/>
    <property type="match status" value="1"/>
</dbReference>
<protein>
    <submittedName>
        <fullName evidence="9">LD-carboxypeptidase</fullName>
    </submittedName>
</protein>
<dbReference type="InterPro" id="IPR027461">
    <property type="entry name" value="Carboxypeptidase_A_C_sf"/>
</dbReference>
<dbReference type="InterPro" id="IPR027478">
    <property type="entry name" value="LdcA_N"/>
</dbReference>
<gene>
    <name evidence="9" type="ORF">FYJ64_02860</name>
</gene>
<keyword evidence="3" id="KW-0645">Protease</keyword>
<dbReference type="Pfam" id="PF02016">
    <property type="entry name" value="Peptidase_S66"/>
    <property type="match status" value="1"/>
</dbReference>
<comment type="similarity">
    <text evidence="1">Belongs to the peptidase S66 family.</text>
</comment>
<dbReference type="Proteomes" id="UP000474676">
    <property type="component" value="Unassembled WGS sequence"/>
</dbReference>
<dbReference type="RefSeq" id="WP_154573758.1">
    <property type="nucleotide sequence ID" value="NZ_JAXDTB010000026.1"/>
</dbReference>
<dbReference type="GO" id="GO:0008236">
    <property type="term" value="F:serine-type peptidase activity"/>
    <property type="evidence" value="ECO:0007669"/>
    <property type="project" value="UniProtKB-KW"/>
</dbReference>
<dbReference type="AlphaFoldDB" id="A0A6L5Y443"/>
<feature type="domain" description="LD-carboxypeptidase C-terminal" evidence="8">
    <location>
        <begin position="178"/>
        <end position="292"/>
    </location>
</feature>
<feature type="active site" description="Charge relay system" evidence="6">
    <location>
        <position position="209"/>
    </location>
</feature>
<reference evidence="9 10" key="1">
    <citation type="submission" date="2019-08" db="EMBL/GenBank/DDBJ databases">
        <title>In-depth cultivation of the pig gut microbiome towards novel bacterial diversity and tailored functional studies.</title>
        <authorList>
            <person name="Wylensek D."/>
            <person name="Hitch T.C.A."/>
            <person name="Clavel T."/>
        </authorList>
    </citation>
    <scope>NUCLEOTIDE SEQUENCE [LARGE SCALE GENOMIC DNA]</scope>
    <source>
        <strain evidence="9 10">WCA-MUC-591-APC-3H</strain>
    </source>
</reference>
<evidence type="ECO:0000256" key="4">
    <source>
        <dbReference type="ARBA" id="ARBA00022801"/>
    </source>
</evidence>
<dbReference type="PIRSF" id="PIRSF028757">
    <property type="entry name" value="LD-carboxypeptidase"/>
    <property type="match status" value="1"/>
</dbReference>
<feature type="active site" description="Nucleophile" evidence="6">
    <location>
        <position position="110"/>
    </location>
</feature>
<dbReference type="GeneID" id="303114254"/>
<organism evidence="9 10">
    <name type="scientific">Hornefia butyriciproducens</name>
    <dbReference type="NCBI Taxonomy" id="2652293"/>
    <lineage>
        <taxon>Bacteria</taxon>
        <taxon>Bacillati</taxon>
        <taxon>Bacillota</taxon>
        <taxon>Clostridia</taxon>
        <taxon>Peptostreptococcales</taxon>
        <taxon>Anaerovoracaceae</taxon>
        <taxon>Hornefia</taxon>
    </lineage>
</organism>
<evidence type="ECO:0000259" key="7">
    <source>
        <dbReference type="Pfam" id="PF02016"/>
    </source>
</evidence>
<comment type="caution">
    <text evidence="9">The sequence shown here is derived from an EMBL/GenBank/DDBJ whole genome shotgun (WGS) entry which is preliminary data.</text>
</comment>
<dbReference type="SUPFAM" id="SSF52317">
    <property type="entry name" value="Class I glutamine amidotransferase-like"/>
    <property type="match status" value="1"/>
</dbReference>
<keyword evidence="4" id="KW-0378">Hydrolase</keyword>
<dbReference type="InterPro" id="IPR029062">
    <property type="entry name" value="Class_I_gatase-like"/>
</dbReference>
<dbReference type="Pfam" id="PF17676">
    <property type="entry name" value="Peptidase_S66C"/>
    <property type="match status" value="1"/>
</dbReference>
<keyword evidence="10" id="KW-1185">Reference proteome</keyword>